<dbReference type="GO" id="GO:0005886">
    <property type="term" value="C:plasma membrane"/>
    <property type="evidence" value="ECO:0007669"/>
    <property type="project" value="UniProtKB-SubCell"/>
</dbReference>
<protein>
    <submittedName>
        <fullName evidence="7">Branched-chain amino acid ABC transporter permease</fullName>
    </submittedName>
</protein>
<feature type="transmembrane region" description="Helical" evidence="6">
    <location>
        <begin position="257"/>
        <end position="285"/>
    </location>
</feature>
<dbReference type="Pfam" id="PF02653">
    <property type="entry name" value="BPD_transp_2"/>
    <property type="match status" value="1"/>
</dbReference>
<feature type="transmembrane region" description="Helical" evidence="6">
    <location>
        <begin position="57"/>
        <end position="76"/>
    </location>
</feature>
<organism evidence="7 8">
    <name type="scientific">Trebonia kvetii</name>
    <dbReference type="NCBI Taxonomy" id="2480626"/>
    <lineage>
        <taxon>Bacteria</taxon>
        <taxon>Bacillati</taxon>
        <taxon>Actinomycetota</taxon>
        <taxon>Actinomycetes</taxon>
        <taxon>Streptosporangiales</taxon>
        <taxon>Treboniaceae</taxon>
        <taxon>Trebonia</taxon>
    </lineage>
</organism>
<feature type="transmembrane region" description="Helical" evidence="6">
    <location>
        <begin position="225"/>
        <end position="245"/>
    </location>
</feature>
<reference evidence="7 8" key="1">
    <citation type="submission" date="2018-11" db="EMBL/GenBank/DDBJ databases">
        <title>Trebonia kvetii gen.nov., sp.nov., a novel acidophilic actinobacterium, and proposal of the new actinobacterial family Treboniaceae fam. nov.</title>
        <authorList>
            <person name="Rapoport D."/>
            <person name="Sagova-Mareckova M."/>
            <person name="Sedlacek I."/>
            <person name="Provaznik J."/>
            <person name="Kralova S."/>
            <person name="Pavlinic D."/>
            <person name="Benes V."/>
            <person name="Kopecky J."/>
        </authorList>
    </citation>
    <scope>NUCLEOTIDE SEQUENCE [LARGE SCALE GENOMIC DNA]</scope>
    <source>
        <strain evidence="7 8">15Tr583</strain>
    </source>
</reference>
<evidence type="ECO:0000256" key="6">
    <source>
        <dbReference type="SAM" id="Phobius"/>
    </source>
</evidence>
<evidence type="ECO:0000313" key="8">
    <source>
        <dbReference type="Proteomes" id="UP000460272"/>
    </source>
</evidence>
<evidence type="ECO:0000256" key="3">
    <source>
        <dbReference type="ARBA" id="ARBA00022692"/>
    </source>
</evidence>
<dbReference type="InterPro" id="IPR001851">
    <property type="entry name" value="ABC_transp_permease"/>
</dbReference>
<evidence type="ECO:0000313" key="7">
    <source>
        <dbReference type="EMBL" id="TVY98975.1"/>
    </source>
</evidence>
<feature type="transmembrane region" description="Helical" evidence="6">
    <location>
        <begin position="167"/>
        <end position="188"/>
    </location>
</feature>
<dbReference type="GO" id="GO:0015658">
    <property type="term" value="F:branched-chain amino acid transmembrane transporter activity"/>
    <property type="evidence" value="ECO:0007669"/>
    <property type="project" value="InterPro"/>
</dbReference>
<dbReference type="PANTHER" id="PTHR30482">
    <property type="entry name" value="HIGH-AFFINITY BRANCHED-CHAIN AMINO ACID TRANSPORT SYSTEM PERMEASE"/>
    <property type="match status" value="1"/>
</dbReference>
<evidence type="ECO:0000256" key="4">
    <source>
        <dbReference type="ARBA" id="ARBA00022989"/>
    </source>
</evidence>
<accession>A0A6P2BLN9</accession>
<comment type="subcellular location">
    <subcellularLocation>
        <location evidence="1">Cell membrane</location>
        <topology evidence="1">Multi-pass membrane protein</topology>
    </subcellularLocation>
</comment>
<dbReference type="Proteomes" id="UP000460272">
    <property type="component" value="Unassembled WGS sequence"/>
</dbReference>
<feature type="transmembrane region" description="Helical" evidence="6">
    <location>
        <begin position="25"/>
        <end position="45"/>
    </location>
</feature>
<dbReference type="CDD" id="cd06581">
    <property type="entry name" value="TM_PBP1_LivM_like"/>
    <property type="match status" value="1"/>
</dbReference>
<keyword evidence="5 6" id="KW-0472">Membrane</keyword>
<evidence type="ECO:0000256" key="2">
    <source>
        <dbReference type="ARBA" id="ARBA00022475"/>
    </source>
</evidence>
<dbReference type="PANTHER" id="PTHR30482:SF10">
    <property type="entry name" value="HIGH-AFFINITY BRANCHED-CHAIN AMINO ACID TRANSPORT PROTEIN BRAE"/>
    <property type="match status" value="1"/>
</dbReference>
<keyword evidence="8" id="KW-1185">Reference proteome</keyword>
<evidence type="ECO:0000256" key="1">
    <source>
        <dbReference type="ARBA" id="ARBA00004651"/>
    </source>
</evidence>
<feature type="transmembrane region" description="Helical" evidence="6">
    <location>
        <begin position="96"/>
        <end position="117"/>
    </location>
</feature>
<keyword evidence="2" id="KW-1003">Cell membrane</keyword>
<dbReference type="InterPro" id="IPR043428">
    <property type="entry name" value="LivM-like"/>
</dbReference>
<gene>
    <name evidence="7" type="ORF">EAS64_42485</name>
</gene>
<dbReference type="AlphaFoldDB" id="A0A6P2BLN9"/>
<comment type="caution">
    <text evidence="7">The sequence shown here is derived from an EMBL/GenBank/DDBJ whole genome shotgun (WGS) entry which is preliminary data.</text>
</comment>
<sequence length="352" mass="37820">MRDYDPDFAYPSQRHFRGQGKGLTVQYLVSLIPLVFIYGILVLGLNLQVGQTGILNLTYFTFVAFGAYISAVLSLPPADPSTGITYILGANLPFPLTTLLAGCAAAILGVLISFAALQRLRSDYLAIVTVGAGYVIYTVVGNQANLFDGWNGLFGISTPVPQNLGPNAQMLFFSGICLIFLVVVFTAVERIRRSPLGRVLRAIRDDEGVVAAFGRDVFRLRVMTFALGCFVAGVGGSLLVMYATAFNPQSFLPPETFIMFAAMIIGGIGNNWGSLLGAAVVPVAFAEATRFIPEFGHAGLVEDLRAVVVGVLLILVLRFMPQGLIKERPPVDRDQPARADQGLARLLKGARS</sequence>
<evidence type="ECO:0000256" key="5">
    <source>
        <dbReference type="ARBA" id="ARBA00023136"/>
    </source>
</evidence>
<proteinExistence type="predicted"/>
<dbReference type="EMBL" id="RPFW01000016">
    <property type="protein sequence ID" value="TVY98975.1"/>
    <property type="molecule type" value="Genomic_DNA"/>
</dbReference>
<name>A0A6P2BLN9_9ACTN</name>
<keyword evidence="4 6" id="KW-1133">Transmembrane helix</keyword>
<keyword evidence="3 6" id="KW-0812">Transmembrane</keyword>
<feature type="transmembrane region" description="Helical" evidence="6">
    <location>
        <begin position="124"/>
        <end position="147"/>
    </location>
</feature>
<dbReference type="OrthoDB" id="9814461at2"/>